<feature type="region of interest" description="Disordered" evidence="2">
    <location>
        <begin position="459"/>
        <end position="492"/>
    </location>
</feature>
<dbReference type="SUPFAM" id="SSF48452">
    <property type="entry name" value="TPR-like"/>
    <property type="match status" value="1"/>
</dbReference>
<evidence type="ECO:0000256" key="1">
    <source>
        <dbReference type="PROSITE-ProRule" id="PRU00339"/>
    </source>
</evidence>
<dbReference type="Proteomes" id="UP000296862">
    <property type="component" value="Chromosome"/>
</dbReference>
<gene>
    <name evidence="3" type="ORF">GS03_00633</name>
</gene>
<sequence>MTFLRYNIKRFALKTNTIKYFIFSGLLLFLIACSTKRNTWLSRNSHALSTKDNILYNGGIALDKGIEEVKAQNTDNFWEILPVERMQVSEDNLMPGNTKNANFEKAETKATKAIQKHSMNIGGSEKNPQMDEAYMMLGQARYYDQRFVPALDAFNYVLNKSPNSDKIYEVKIWREKTNMRLDNDALAVNNLRRLLKEIKFKDQIFADANATLAQAFLNLQEKDSAVAKLKIAKEYTKSKEEISRYNYILGQVYEQLGYKDSAYASYQTVIDMHRKAAKSYVIHAHARQAAQFDYEKGDTVAFLKKYKDLLKDRENRPFLDVLHHQLGLFYEKTNNKEKGKKQYNLSLKKKTQDTYLIASNYRNLADLYFIESKFVKAGNYYDSTLVQLKPRTREFNLIKKKRENLEDVIKYEAISHTNDSIISLYKMSSSERTAYFETHIVKLKKEEEAQKKAAEKLARIKENQERNDGKIDSEDGSDSKKPKSIIPKTPNPSAAGNESVFYFYNPTTVAYGKVEFAKKWGKRKLQDNWRVSSLAEKENSGKDNDGKEVDGDKEGKDVAAVDERFTPDFYIKQIPESQTTIDSLSKERNFANYQLGIIYKEKFKEYKLAANKFEKLLSDNPEERLVLPSMYHLYKLYEILDKSKAAAMKESIVANYPNSRYAQILLNPSSDMEESSDSPNVVYANIYKQYQNGEFKTVLTATENAINRFTGDEIVPKFELLKANIVGKLGGLGEFSTALNFVALNYPNSEEGKKAEKLLSVDLPKLEALQLSKAPSRNWKILYQTKDFEDAGTKALREKIKKFIADRSLNKLTVSLDIYTMTDNFVVLHGINTEDLAIGITSILKDYKDYKVQQTPIIISAENYTIVQIKKNLDEFLAGNLPETAPQPNWDGTLERAPEPVQPKPVANNNQKGQPSEEDPKEIIKGRNQKGGEQKSGEQEFSLPPSPQMDKSGKKG</sequence>
<dbReference type="PROSITE" id="PS51257">
    <property type="entry name" value="PROKAR_LIPOPROTEIN"/>
    <property type="match status" value="1"/>
</dbReference>
<dbReference type="AlphaFoldDB" id="A0A4P7PQM5"/>
<feature type="compositionally biased region" description="Basic and acidic residues" evidence="2">
    <location>
        <begin position="459"/>
        <end position="481"/>
    </location>
</feature>
<evidence type="ECO:0000256" key="2">
    <source>
        <dbReference type="SAM" id="MobiDB-lite"/>
    </source>
</evidence>
<feature type="compositionally biased region" description="Basic and acidic residues" evidence="2">
    <location>
        <begin position="921"/>
        <end position="938"/>
    </location>
</feature>
<dbReference type="InterPro" id="IPR019734">
    <property type="entry name" value="TPR_rpt"/>
</dbReference>
<organism evidence="3 4">
    <name type="scientific">Flavobacterium sangjuense</name>
    <dbReference type="NCBI Taxonomy" id="2518177"/>
    <lineage>
        <taxon>Bacteria</taxon>
        <taxon>Pseudomonadati</taxon>
        <taxon>Bacteroidota</taxon>
        <taxon>Flavobacteriia</taxon>
        <taxon>Flavobacteriales</taxon>
        <taxon>Flavobacteriaceae</taxon>
        <taxon>Flavobacterium</taxon>
    </lineage>
</organism>
<dbReference type="KEGG" id="fsn:GS03_00633"/>
<dbReference type="SMART" id="SM00028">
    <property type="entry name" value="TPR"/>
    <property type="match status" value="4"/>
</dbReference>
<name>A0A4P7PQM5_9FLAO</name>
<keyword evidence="1" id="KW-0802">TPR repeat</keyword>
<feature type="region of interest" description="Disordered" evidence="2">
    <location>
        <begin position="880"/>
        <end position="956"/>
    </location>
</feature>
<evidence type="ECO:0008006" key="5">
    <source>
        <dbReference type="Google" id="ProtNLM"/>
    </source>
</evidence>
<dbReference type="InterPro" id="IPR011990">
    <property type="entry name" value="TPR-like_helical_dom_sf"/>
</dbReference>
<dbReference type="PROSITE" id="PS50005">
    <property type="entry name" value="TPR"/>
    <property type="match status" value="1"/>
</dbReference>
<protein>
    <recommendedName>
        <fullName evidence="5">Protein involved in gliding motility SprE</fullName>
    </recommendedName>
</protein>
<dbReference type="Gene3D" id="1.25.40.10">
    <property type="entry name" value="Tetratricopeptide repeat domain"/>
    <property type="match status" value="3"/>
</dbReference>
<feature type="compositionally biased region" description="Basic and acidic residues" evidence="2">
    <location>
        <begin position="535"/>
        <end position="557"/>
    </location>
</feature>
<feature type="repeat" description="TPR" evidence="1">
    <location>
        <begin position="131"/>
        <end position="164"/>
    </location>
</feature>
<proteinExistence type="predicted"/>
<accession>A0A4P7PQM5</accession>
<dbReference type="EMBL" id="CP038810">
    <property type="protein sequence ID" value="QBZ97147.1"/>
    <property type="molecule type" value="Genomic_DNA"/>
</dbReference>
<keyword evidence="4" id="KW-1185">Reference proteome</keyword>
<feature type="region of interest" description="Disordered" evidence="2">
    <location>
        <begin position="534"/>
        <end position="557"/>
    </location>
</feature>
<evidence type="ECO:0000313" key="3">
    <source>
        <dbReference type="EMBL" id="QBZ97147.1"/>
    </source>
</evidence>
<evidence type="ECO:0000313" key="4">
    <source>
        <dbReference type="Proteomes" id="UP000296862"/>
    </source>
</evidence>
<reference evidence="3 4" key="1">
    <citation type="submission" date="2019-04" db="EMBL/GenBank/DDBJ databases">
        <title>Flavobacterium sp. GS03.</title>
        <authorList>
            <person name="Kim H."/>
        </authorList>
    </citation>
    <scope>NUCLEOTIDE SEQUENCE [LARGE SCALE GENOMIC DNA]</scope>
    <source>
        <strain evidence="3 4">GS03</strain>
    </source>
</reference>